<dbReference type="EMBL" id="BAABBR010000001">
    <property type="protein sequence ID" value="GAA4039559.1"/>
    <property type="molecule type" value="Genomic_DNA"/>
</dbReference>
<comment type="caution">
    <text evidence="1">The sequence shown here is derived from an EMBL/GenBank/DDBJ whole genome shotgun (WGS) entry which is preliminary data.</text>
</comment>
<proteinExistence type="predicted"/>
<reference evidence="2" key="1">
    <citation type="journal article" date="2019" name="Int. J. Syst. Evol. Microbiol.">
        <title>The Global Catalogue of Microorganisms (GCM) 10K type strain sequencing project: providing services to taxonomists for standard genome sequencing and annotation.</title>
        <authorList>
            <consortium name="The Broad Institute Genomics Platform"/>
            <consortium name="The Broad Institute Genome Sequencing Center for Infectious Disease"/>
            <person name="Wu L."/>
            <person name="Ma J."/>
        </authorList>
    </citation>
    <scope>NUCLEOTIDE SEQUENCE [LARGE SCALE GENOMIC DNA]</scope>
    <source>
        <strain evidence="2">JCM 17564</strain>
    </source>
</reference>
<dbReference type="Proteomes" id="UP001424459">
    <property type="component" value="Unassembled WGS sequence"/>
</dbReference>
<keyword evidence="2" id="KW-1185">Reference proteome</keyword>
<evidence type="ECO:0000313" key="2">
    <source>
        <dbReference type="Proteomes" id="UP001424459"/>
    </source>
</evidence>
<protein>
    <submittedName>
        <fullName evidence="1">Uncharacterized protein</fullName>
    </submittedName>
</protein>
<organism evidence="1 2">
    <name type="scientific">Sphingomonas rosea</name>
    <dbReference type="NCBI Taxonomy" id="335605"/>
    <lineage>
        <taxon>Bacteria</taxon>
        <taxon>Pseudomonadati</taxon>
        <taxon>Pseudomonadota</taxon>
        <taxon>Alphaproteobacteria</taxon>
        <taxon>Sphingomonadales</taxon>
        <taxon>Sphingomonadaceae</taxon>
        <taxon>Sphingomonas</taxon>
    </lineage>
</organism>
<sequence>MMIVGLLLAAQAATPVLAEPKLLEVESRFAVVEPHEGGTRTILTGEMILEIPMRWRQGATLAGPVSRQFGKRSFAVAAGDVLARTQVTYPQPGFEQAMTFCLPRATYVGNPLSRAVWRSTTDGQFCVIDRDNDGSVDHSMLLNTGEPAERQPQPLAAIRYTLEAGPKVGPGDRFKVHYNGGANFQLSMEQGGTEQPFAFFRYEDARGRHGFASTIKGHKQPDGTFLVELPGRSFVLSEVDKAARTARISWQPVTETSVIPVPDEVL</sequence>
<gene>
    <name evidence="1" type="ORF">GCM10022281_20540</name>
</gene>
<accession>A0ABP7UBA1</accession>
<dbReference type="RefSeq" id="WP_344696988.1">
    <property type="nucleotide sequence ID" value="NZ_BAABBR010000001.1"/>
</dbReference>
<evidence type="ECO:0000313" key="1">
    <source>
        <dbReference type="EMBL" id="GAA4039559.1"/>
    </source>
</evidence>
<name>A0ABP7UBA1_9SPHN</name>